<organism evidence="1 2">
    <name type="scientific">Nocardia implantans</name>
    <dbReference type="NCBI Taxonomy" id="3108168"/>
    <lineage>
        <taxon>Bacteria</taxon>
        <taxon>Bacillati</taxon>
        <taxon>Actinomycetota</taxon>
        <taxon>Actinomycetes</taxon>
        <taxon>Mycobacteriales</taxon>
        <taxon>Nocardiaceae</taxon>
        <taxon>Nocardia</taxon>
    </lineage>
</organism>
<comment type="caution">
    <text evidence="1">The sequence shown here is derived from an EMBL/GenBank/DDBJ whole genome shotgun (WGS) entry which is preliminary data.</text>
</comment>
<dbReference type="RefSeq" id="WP_195079783.1">
    <property type="nucleotide sequence ID" value="NZ_JAYESH010000011.1"/>
</dbReference>
<accession>A0ABU6AP56</accession>
<evidence type="ECO:0000313" key="1">
    <source>
        <dbReference type="EMBL" id="MEB3509123.1"/>
    </source>
</evidence>
<keyword evidence="2" id="KW-1185">Reference proteome</keyword>
<dbReference type="Proteomes" id="UP001348098">
    <property type="component" value="Unassembled WGS sequence"/>
</dbReference>
<evidence type="ECO:0008006" key="3">
    <source>
        <dbReference type="Google" id="ProtNLM"/>
    </source>
</evidence>
<dbReference type="EMBL" id="JAYKYQ010000001">
    <property type="protein sequence ID" value="MEB3509123.1"/>
    <property type="molecule type" value="Genomic_DNA"/>
</dbReference>
<name>A0ABU6AP56_9NOCA</name>
<proteinExistence type="predicted"/>
<protein>
    <recommendedName>
        <fullName evidence="3">Transposase</fullName>
    </recommendedName>
</protein>
<sequence>MASVGHQQPAAEGTVGIVTQIPDPSVHTAAMALDCLPGVWQAKIVMRATWDTGTSEGRKESGPAILQC</sequence>
<reference evidence="1 2" key="1">
    <citation type="submission" date="2023-12" db="EMBL/GenBank/DDBJ databases">
        <title>novel species in genus Nocarida.</title>
        <authorList>
            <person name="Li Z."/>
        </authorList>
    </citation>
    <scope>NUCLEOTIDE SEQUENCE [LARGE SCALE GENOMIC DNA]</scope>
    <source>
        <strain evidence="1 2">CDC186</strain>
    </source>
</reference>
<evidence type="ECO:0000313" key="2">
    <source>
        <dbReference type="Proteomes" id="UP001348098"/>
    </source>
</evidence>
<gene>
    <name evidence="1" type="ORF">U3653_03730</name>
</gene>